<proteinExistence type="predicted"/>
<protein>
    <submittedName>
        <fullName evidence="2">Phospholipase B-like</fullName>
    </submittedName>
</protein>
<accession>A0AC34FH14</accession>
<dbReference type="WBParaSite" id="ES5_v2.g16590.t1">
    <property type="protein sequence ID" value="ES5_v2.g16590.t1"/>
    <property type="gene ID" value="ES5_v2.g16590"/>
</dbReference>
<evidence type="ECO:0000313" key="1">
    <source>
        <dbReference type="Proteomes" id="UP000887579"/>
    </source>
</evidence>
<dbReference type="Proteomes" id="UP000887579">
    <property type="component" value="Unplaced"/>
</dbReference>
<organism evidence="1 2">
    <name type="scientific">Panagrolaimus sp. ES5</name>
    <dbReference type="NCBI Taxonomy" id="591445"/>
    <lineage>
        <taxon>Eukaryota</taxon>
        <taxon>Metazoa</taxon>
        <taxon>Ecdysozoa</taxon>
        <taxon>Nematoda</taxon>
        <taxon>Chromadorea</taxon>
        <taxon>Rhabditida</taxon>
        <taxon>Tylenchina</taxon>
        <taxon>Panagrolaimomorpha</taxon>
        <taxon>Panagrolaimoidea</taxon>
        <taxon>Panagrolaimidae</taxon>
        <taxon>Panagrolaimus</taxon>
    </lineage>
</organism>
<reference evidence="2" key="1">
    <citation type="submission" date="2022-11" db="UniProtKB">
        <authorList>
            <consortium name="WormBaseParasite"/>
        </authorList>
    </citation>
    <scope>IDENTIFICATION</scope>
</reference>
<sequence>METTIAVWNETLFENAKPENQVHAWLRAIAANQLARTAREWCEIFYRYNSGTYNNQWIILDYKNFQPYKPLPDYDLLFVLEQMPGLIEYEDVSKSLKENTYFATYNIPILPKIFKLSGYDKMEESYDWFSRTNSARAKIFKRDHSKVVNLETLQTLMRYNNFTRDTLSRCNCTPPYTAQATISARGDLNDPNGTYPLWRMSYGNHGALDYKGNNYQLFKRLEFRALSSPPYENVPPFQWSKFALANKVKHVGHPDLWKFDCIETKWETLNINVKI</sequence>
<evidence type="ECO:0000313" key="2">
    <source>
        <dbReference type="WBParaSite" id="ES5_v2.g16590.t1"/>
    </source>
</evidence>
<name>A0AC34FH14_9BILA</name>